<dbReference type="InterPro" id="IPR001901">
    <property type="entry name" value="Translocase_SecE/Sec61-g"/>
</dbReference>
<name>A0A3B0Z5Q8_9ZZZZ</name>
<keyword evidence="3" id="KW-1003">Cell membrane</keyword>
<gene>
    <name evidence="10" type="ORF">MNBD_GAMMA13-1960</name>
</gene>
<dbReference type="PANTHER" id="PTHR33910">
    <property type="entry name" value="PROTEIN TRANSLOCASE SUBUNIT SECE"/>
    <property type="match status" value="1"/>
</dbReference>
<dbReference type="GO" id="GO:0009306">
    <property type="term" value="P:protein secretion"/>
    <property type="evidence" value="ECO:0007669"/>
    <property type="project" value="InterPro"/>
</dbReference>
<protein>
    <submittedName>
        <fullName evidence="10">Protein translocase subunit SecE</fullName>
    </submittedName>
</protein>
<evidence type="ECO:0000313" key="10">
    <source>
        <dbReference type="EMBL" id="VAW81589.1"/>
    </source>
</evidence>
<keyword evidence="4 9" id="KW-0812">Transmembrane</keyword>
<dbReference type="Gene3D" id="1.20.5.1030">
    <property type="entry name" value="Preprotein translocase secy subunit"/>
    <property type="match status" value="1"/>
</dbReference>
<evidence type="ECO:0000256" key="8">
    <source>
        <dbReference type="ARBA" id="ARBA00023136"/>
    </source>
</evidence>
<accession>A0A3B0Z5Q8</accession>
<dbReference type="HAMAP" id="MF_00422">
    <property type="entry name" value="SecE"/>
    <property type="match status" value="1"/>
</dbReference>
<organism evidence="10">
    <name type="scientific">hydrothermal vent metagenome</name>
    <dbReference type="NCBI Taxonomy" id="652676"/>
    <lineage>
        <taxon>unclassified sequences</taxon>
        <taxon>metagenomes</taxon>
        <taxon>ecological metagenomes</taxon>
    </lineage>
</organism>
<reference evidence="10" key="1">
    <citation type="submission" date="2018-06" db="EMBL/GenBank/DDBJ databases">
        <authorList>
            <person name="Zhirakovskaya E."/>
        </authorList>
    </citation>
    <scope>NUCLEOTIDE SEQUENCE</scope>
</reference>
<evidence type="ECO:0000256" key="1">
    <source>
        <dbReference type="ARBA" id="ARBA00004370"/>
    </source>
</evidence>
<keyword evidence="8 9" id="KW-0472">Membrane</keyword>
<comment type="subcellular location">
    <subcellularLocation>
        <location evidence="1">Membrane</location>
    </subcellularLocation>
</comment>
<evidence type="ECO:0000256" key="2">
    <source>
        <dbReference type="ARBA" id="ARBA00022448"/>
    </source>
</evidence>
<dbReference type="GO" id="GO:0006886">
    <property type="term" value="P:intracellular protein transport"/>
    <property type="evidence" value="ECO:0007669"/>
    <property type="project" value="InterPro"/>
</dbReference>
<keyword evidence="2" id="KW-0813">Transport</keyword>
<dbReference type="GO" id="GO:0006605">
    <property type="term" value="P:protein targeting"/>
    <property type="evidence" value="ECO:0007669"/>
    <property type="project" value="InterPro"/>
</dbReference>
<keyword evidence="5" id="KW-0653">Protein transport</keyword>
<evidence type="ECO:0000256" key="4">
    <source>
        <dbReference type="ARBA" id="ARBA00022692"/>
    </source>
</evidence>
<evidence type="ECO:0000256" key="6">
    <source>
        <dbReference type="ARBA" id="ARBA00022989"/>
    </source>
</evidence>
<dbReference type="Pfam" id="PF00584">
    <property type="entry name" value="SecE"/>
    <property type="match status" value="1"/>
</dbReference>
<dbReference type="NCBIfam" id="TIGR00964">
    <property type="entry name" value="secE_bact"/>
    <property type="match status" value="1"/>
</dbReference>
<dbReference type="GO" id="GO:0043952">
    <property type="term" value="P:protein transport by the Sec complex"/>
    <property type="evidence" value="ECO:0007669"/>
    <property type="project" value="TreeGrafter"/>
</dbReference>
<dbReference type="InterPro" id="IPR038379">
    <property type="entry name" value="SecE_sf"/>
</dbReference>
<evidence type="ECO:0000256" key="3">
    <source>
        <dbReference type="ARBA" id="ARBA00022475"/>
    </source>
</evidence>
<proteinExistence type="inferred from homology"/>
<evidence type="ECO:0000256" key="7">
    <source>
        <dbReference type="ARBA" id="ARBA00023010"/>
    </source>
</evidence>
<feature type="transmembrane region" description="Helical" evidence="9">
    <location>
        <begin position="12"/>
        <end position="31"/>
    </location>
</feature>
<sequence>MNTEAQASGLDTVKLSTAALLLGGAVVAFYWFADQSLLFRVLGLLAVVIMSVAIASQTTVGRSTWVFIGATRNEVRKVVWPTRAETTQTVIAVVFVVILMGVLLWMLDMFLLWAIRLLTGQGG</sequence>
<feature type="transmembrane region" description="Helical" evidence="9">
    <location>
        <begin position="90"/>
        <end position="115"/>
    </location>
</feature>
<dbReference type="GO" id="GO:0005886">
    <property type="term" value="C:plasma membrane"/>
    <property type="evidence" value="ECO:0007669"/>
    <property type="project" value="TreeGrafter"/>
</dbReference>
<keyword evidence="7" id="KW-0811">Translocation</keyword>
<dbReference type="AlphaFoldDB" id="A0A3B0Z5Q8"/>
<dbReference type="PRINTS" id="PR01650">
    <property type="entry name" value="SECETRNLCASE"/>
</dbReference>
<evidence type="ECO:0000256" key="5">
    <source>
        <dbReference type="ARBA" id="ARBA00022927"/>
    </source>
</evidence>
<dbReference type="EMBL" id="UOFK01000267">
    <property type="protein sequence ID" value="VAW81589.1"/>
    <property type="molecule type" value="Genomic_DNA"/>
</dbReference>
<keyword evidence="6 9" id="KW-1133">Transmembrane helix</keyword>
<dbReference type="PROSITE" id="PS01067">
    <property type="entry name" value="SECE_SEC61G"/>
    <property type="match status" value="1"/>
</dbReference>
<dbReference type="PANTHER" id="PTHR33910:SF1">
    <property type="entry name" value="PROTEIN TRANSLOCASE SUBUNIT SECE"/>
    <property type="match status" value="1"/>
</dbReference>
<dbReference type="GO" id="GO:0008320">
    <property type="term" value="F:protein transmembrane transporter activity"/>
    <property type="evidence" value="ECO:0007669"/>
    <property type="project" value="InterPro"/>
</dbReference>
<evidence type="ECO:0000256" key="9">
    <source>
        <dbReference type="SAM" id="Phobius"/>
    </source>
</evidence>
<dbReference type="InterPro" id="IPR005807">
    <property type="entry name" value="SecE_bac"/>
</dbReference>